<dbReference type="EMBL" id="JAUCGR010000002">
    <property type="protein sequence ID" value="MDM7831905.1"/>
    <property type="molecule type" value="Genomic_DNA"/>
</dbReference>
<protein>
    <recommendedName>
        <fullName evidence="3">Peptidase M12A domain-containing protein</fullName>
    </recommendedName>
</protein>
<dbReference type="SUPFAM" id="SSF55486">
    <property type="entry name" value="Metalloproteases ('zincins'), catalytic domain"/>
    <property type="match status" value="1"/>
</dbReference>
<evidence type="ECO:0000313" key="2">
    <source>
        <dbReference type="Proteomes" id="UP001321453"/>
    </source>
</evidence>
<gene>
    <name evidence="1" type="ORF">QRT05_11220</name>
</gene>
<dbReference type="RefSeq" id="WP_289447313.1">
    <property type="nucleotide sequence ID" value="NZ_JAUCGR010000002.1"/>
</dbReference>
<organism evidence="1 2">
    <name type="scientific">Cellulomonas edaphi</name>
    <dbReference type="NCBI Taxonomy" id="3053468"/>
    <lineage>
        <taxon>Bacteria</taxon>
        <taxon>Bacillati</taxon>
        <taxon>Actinomycetota</taxon>
        <taxon>Actinomycetes</taxon>
        <taxon>Micrococcales</taxon>
        <taxon>Cellulomonadaceae</taxon>
        <taxon>Cellulomonas</taxon>
    </lineage>
</organism>
<keyword evidence="2" id="KW-1185">Reference proteome</keyword>
<comment type="caution">
    <text evidence="1">The sequence shown here is derived from an EMBL/GenBank/DDBJ whole genome shotgun (WGS) entry which is preliminary data.</text>
</comment>
<reference evidence="1 2" key="1">
    <citation type="submission" date="2023-06" db="EMBL/GenBank/DDBJ databases">
        <title>Cellulomonas sp. MW9 Whole genome sequence.</title>
        <authorList>
            <person name="Park S."/>
        </authorList>
    </citation>
    <scope>NUCLEOTIDE SEQUENCE [LARGE SCALE GENOMIC DNA]</scope>
    <source>
        <strain evidence="1 2">MW9</strain>
    </source>
</reference>
<evidence type="ECO:0000313" key="1">
    <source>
        <dbReference type="EMBL" id="MDM7831905.1"/>
    </source>
</evidence>
<name>A0ABT7S8F5_9CELL</name>
<proteinExistence type="predicted"/>
<dbReference type="Gene3D" id="2.60.120.260">
    <property type="entry name" value="Galactose-binding domain-like"/>
    <property type="match status" value="1"/>
</dbReference>
<sequence>MFFLVSSASPAFAFTNAGSSDGCDDNTITWGFSNDYEDWTASEKTAFPAAMASLEGARDFDGTQPLALTEVADPGVSDVKVRLVELGGSTIGRASCSLSPYLHIDIGDRSAKVIWQTGRHEMMHLTGAYHGGRNDSKNGDNPATMSSCVSRADFRTDSLLDQDANAYLQYLHSSPGFRQLHANYGFEQGVRYWGSTFGTISYQNAYVAHGEGGARFDPTSTADNSYIYQTIRIWTGTAGDGQYRARMNARGPSGGLVTHAQAGLYRRALFTGSGEECQPEYPSACSI</sequence>
<accession>A0ABT7S8F5</accession>
<evidence type="ECO:0008006" key="3">
    <source>
        <dbReference type="Google" id="ProtNLM"/>
    </source>
</evidence>
<dbReference type="Proteomes" id="UP001321453">
    <property type="component" value="Unassembled WGS sequence"/>
</dbReference>